<evidence type="ECO:0000256" key="1">
    <source>
        <dbReference type="SAM" id="MobiDB-lite"/>
    </source>
</evidence>
<protein>
    <submittedName>
        <fullName evidence="2">(California timema) hypothetical protein</fullName>
    </submittedName>
</protein>
<feature type="region of interest" description="Disordered" evidence="1">
    <location>
        <begin position="362"/>
        <end position="446"/>
    </location>
</feature>
<dbReference type="AlphaFoldDB" id="A0A7R9J1D2"/>
<proteinExistence type="predicted"/>
<accession>A0A7R9J1D2</accession>
<feature type="region of interest" description="Disordered" evidence="1">
    <location>
        <begin position="176"/>
        <end position="199"/>
    </location>
</feature>
<dbReference type="EMBL" id="OE180226">
    <property type="protein sequence ID" value="CAD7570839.1"/>
    <property type="molecule type" value="Genomic_DNA"/>
</dbReference>
<reference evidence="2" key="1">
    <citation type="submission" date="2020-11" db="EMBL/GenBank/DDBJ databases">
        <authorList>
            <person name="Tran Van P."/>
        </authorList>
    </citation>
    <scope>NUCLEOTIDE SEQUENCE</scope>
</reference>
<feature type="compositionally biased region" description="Polar residues" evidence="1">
    <location>
        <begin position="437"/>
        <end position="446"/>
    </location>
</feature>
<evidence type="ECO:0000313" key="2">
    <source>
        <dbReference type="EMBL" id="CAD7570839.1"/>
    </source>
</evidence>
<feature type="compositionally biased region" description="Basic and acidic residues" evidence="1">
    <location>
        <begin position="414"/>
        <end position="432"/>
    </location>
</feature>
<sequence length="446" mass="49069">MGKVSAFACKESGKPFRKKHSQYTQPGFEPQYRRHAIVTPLFIRPPERPVNDPTAVISKGPVDSGNYLHGSGVSNTFDAVPSLQLLSGKALGRRNRHRGKKWPQDLTCYSRWSKLEFGVPMIGRSRRNTKSKTNAVGMRCMDRATNEWVLKECGLKGNPIGIGKVELEEVNPHLRGGRVENHLGKTTPSSPDRDSNLDLPVLSSRAQHDKRISQLRHRGGSNEASSDLGETFRAATLSSVGVALRVRARRKRGRRGLVPEINVDDVFLPLVSTQSALQLNSDAWRSGPSRCTSVPRHTIRKHCTRPLSHQWGVVQNVVSHTPISATGKYANLVLSGLPPTGRFEFNSPVKLGSLLTVRAGVGDAPHHGRGRRGPTPGRADCSAETGDELISAREGASRGTENVHFPNRSSVAEWGREPKGHLSRGQQRDVRNHYSAHLNSSRTRLS</sequence>
<gene>
    <name evidence="2" type="ORF">TCMB3V08_LOCUS3527</name>
</gene>
<name>A0A7R9J1D2_TIMCA</name>
<organism evidence="2">
    <name type="scientific">Timema californicum</name>
    <name type="common">California timema</name>
    <name type="synonym">Walking stick</name>
    <dbReference type="NCBI Taxonomy" id="61474"/>
    <lineage>
        <taxon>Eukaryota</taxon>
        <taxon>Metazoa</taxon>
        <taxon>Ecdysozoa</taxon>
        <taxon>Arthropoda</taxon>
        <taxon>Hexapoda</taxon>
        <taxon>Insecta</taxon>
        <taxon>Pterygota</taxon>
        <taxon>Neoptera</taxon>
        <taxon>Polyneoptera</taxon>
        <taxon>Phasmatodea</taxon>
        <taxon>Timematodea</taxon>
        <taxon>Timematoidea</taxon>
        <taxon>Timematidae</taxon>
        <taxon>Timema</taxon>
    </lineage>
</organism>